<organism evidence="1 2">
    <name type="scientific">Chryseobacterium nematophagum</name>
    <dbReference type="NCBI Taxonomy" id="2305228"/>
    <lineage>
        <taxon>Bacteria</taxon>
        <taxon>Pseudomonadati</taxon>
        <taxon>Bacteroidota</taxon>
        <taxon>Flavobacteriia</taxon>
        <taxon>Flavobacteriales</taxon>
        <taxon>Weeksellaceae</taxon>
        <taxon>Chryseobacterium group</taxon>
        <taxon>Chryseobacterium</taxon>
    </lineage>
</organism>
<dbReference type="EMBL" id="QWIV01000014">
    <property type="protein sequence ID" value="RMZ58960.1"/>
    <property type="molecule type" value="Genomic_DNA"/>
</dbReference>
<proteinExistence type="predicted"/>
<name>A0A3M7LAE8_9FLAO</name>
<gene>
    <name evidence="1" type="ORF">D1632_15455</name>
</gene>
<accession>A0A3M7LAE8</accession>
<evidence type="ECO:0000313" key="1">
    <source>
        <dbReference type="EMBL" id="RMZ58960.1"/>
    </source>
</evidence>
<sequence>MANTIVCAELTGAIDLSCVRNIPKGYFQEAVIINFNDIDRTASVPGNLDGATCDYTIQMILTSLKKGIQVKLPENGSTIKGSYDKSTNEQGFVEYLHKVQIMVVGASSETKCKLDKLDHGRYVIALQLRDGTVEVYGWENGLTTGDYTYDIVEGGGGAIIPLQSKDNEKESMIPLVYKPQTGGDANADFNEQFEAA</sequence>
<comment type="caution">
    <text evidence="1">The sequence shown here is derived from an EMBL/GenBank/DDBJ whole genome shotgun (WGS) entry which is preliminary data.</text>
</comment>
<dbReference type="Proteomes" id="UP000267524">
    <property type="component" value="Unassembled WGS sequence"/>
</dbReference>
<keyword evidence="2" id="KW-1185">Reference proteome</keyword>
<reference evidence="1 2" key="1">
    <citation type="submission" date="2018-08" db="EMBL/GenBank/DDBJ databases">
        <title>Chryseobacterium nematophagum: a novel matrix digesting pathogen of nematodes.</title>
        <authorList>
            <person name="Page A."/>
            <person name="Roberts M."/>
            <person name="Felix M.-A."/>
            <person name="Weir W."/>
        </authorList>
    </citation>
    <scope>NUCLEOTIDE SEQUENCE [LARGE SCALE GENOMIC DNA]</scope>
    <source>
        <strain evidence="1 2">JUb275</strain>
    </source>
</reference>
<evidence type="ECO:0000313" key="2">
    <source>
        <dbReference type="Proteomes" id="UP000267524"/>
    </source>
</evidence>
<dbReference type="RefSeq" id="WP_122548107.1">
    <property type="nucleotide sequence ID" value="NZ_QWIV01000014.1"/>
</dbReference>
<protein>
    <submittedName>
        <fullName evidence="1">Uncharacterized protein</fullName>
    </submittedName>
</protein>
<dbReference type="AlphaFoldDB" id="A0A3M7LAE8"/>